<evidence type="ECO:0000259" key="8">
    <source>
        <dbReference type="Pfam" id="PF01757"/>
    </source>
</evidence>
<dbReference type="Proteomes" id="UP000004295">
    <property type="component" value="Unassembled WGS sequence"/>
</dbReference>
<feature type="transmembrane region" description="Helical" evidence="7">
    <location>
        <begin position="207"/>
        <end position="226"/>
    </location>
</feature>
<feature type="transmembrane region" description="Helical" evidence="7">
    <location>
        <begin position="306"/>
        <end position="324"/>
    </location>
</feature>
<dbReference type="STRING" id="553175.POREN0001_0358"/>
<evidence type="ECO:0000256" key="1">
    <source>
        <dbReference type="ARBA" id="ARBA00004651"/>
    </source>
</evidence>
<evidence type="ECO:0000313" key="9">
    <source>
        <dbReference type="EMBL" id="EEN82819.1"/>
    </source>
</evidence>
<feature type="domain" description="Acyltransferase 3" evidence="8">
    <location>
        <begin position="7"/>
        <end position="323"/>
    </location>
</feature>
<accession>C3JAW6</accession>
<gene>
    <name evidence="9" type="ORF">POREN0001_0358</name>
</gene>
<evidence type="ECO:0000313" key="10">
    <source>
        <dbReference type="Proteomes" id="UP000004295"/>
    </source>
</evidence>
<feature type="transmembrane region" description="Helical" evidence="7">
    <location>
        <begin position="273"/>
        <end position="294"/>
    </location>
</feature>
<keyword evidence="10" id="KW-1185">Reference proteome</keyword>
<organism evidence="9 10">
    <name type="scientific">Porphyromonas endodontalis (strain ATCC 35406 / DSM 24491 / JCM 8526 / CCUG 16442 / BCRC 14492 / NCTC 13058 / HG 370)</name>
    <name type="common">Bacteroides endodontalis</name>
    <dbReference type="NCBI Taxonomy" id="553175"/>
    <lineage>
        <taxon>Bacteria</taxon>
        <taxon>Pseudomonadati</taxon>
        <taxon>Bacteroidota</taxon>
        <taxon>Bacteroidia</taxon>
        <taxon>Bacteroidales</taxon>
        <taxon>Porphyromonadaceae</taxon>
        <taxon>Porphyromonas</taxon>
    </lineage>
</organism>
<dbReference type="GeneID" id="93365342"/>
<comment type="similarity">
    <text evidence="2">Belongs to the acyltransferase 3 family.</text>
</comment>
<dbReference type="InterPro" id="IPR002656">
    <property type="entry name" value="Acyl_transf_3_dom"/>
</dbReference>
<feature type="transmembrane region" description="Helical" evidence="7">
    <location>
        <begin position="84"/>
        <end position="101"/>
    </location>
</feature>
<proteinExistence type="inferred from homology"/>
<dbReference type="PANTHER" id="PTHR40074">
    <property type="entry name" value="O-ACETYLTRANSFERASE WECH"/>
    <property type="match status" value="1"/>
</dbReference>
<evidence type="ECO:0000256" key="2">
    <source>
        <dbReference type="ARBA" id="ARBA00007400"/>
    </source>
</evidence>
<evidence type="ECO:0000256" key="6">
    <source>
        <dbReference type="ARBA" id="ARBA00023136"/>
    </source>
</evidence>
<evidence type="ECO:0000256" key="3">
    <source>
        <dbReference type="ARBA" id="ARBA00022475"/>
    </source>
</evidence>
<dbReference type="GO" id="GO:0005886">
    <property type="term" value="C:plasma membrane"/>
    <property type="evidence" value="ECO:0007669"/>
    <property type="project" value="UniProtKB-SubCell"/>
</dbReference>
<feature type="transmembrane region" description="Helical" evidence="7">
    <location>
        <begin position="232"/>
        <end position="252"/>
    </location>
</feature>
<evidence type="ECO:0000256" key="7">
    <source>
        <dbReference type="SAM" id="Phobius"/>
    </source>
</evidence>
<dbReference type="GO" id="GO:0016413">
    <property type="term" value="F:O-acetyltransferase activity"/>
    <property type="evidence" value="ECO:0007669"/>
    <property type="project" value="TreeGrafter"/>
</dbReference>
<dbReference type="PANTHER" id="PTHR40074:SF2">
    <property type="entry name" value="O-ACETYLTRANSFERASE WECH"/>
    <property type="match status" value="1"/>
</dbReference>
<reference evidence="9 10" key="1">
    <citation type="submission" date="2009-04" db="EMBL/GenBank/DDBJ databases">
        <authorList>
            <person name="Sebastian Y."/>
            <person name="Madupu R."/>
            <person name="Durkin A.S."/>
            <person name="Torralba M."/>
            <person name="Methe B."/>
            <person name="Sutton G.G."/>
            <person name="Strausberg R.L."/>
            <person name="Nelson K.E."/>
        </authorList>
    </citation>
    <scope>NUCLEOTIDE SEQUENCE [LARGE SCALE GENOMIC DNA]</scope>
    <source>
        <strain evidence="10">ATCC 35406 / BCRC 14492 / JCM 8526 / NCTC 13058 / HG 370</strain>
    </source>
</reference>
<dbReference type="Pfam" id="PF01757">
    <property type="entry name" value="Acyl_transf_3"/>
    <property type="match status" value="1"/>
</dbReference>
<protein>
    <submittedName>
        <fullName evidence="9">Acyltransferase</fullName>
    </submittedName>
</protein>
<evidence type="ECO:0000256" key="5">
    <source>
        <dbReference type="ARBA" id="ARBA00022989"/>
    </source>
</evidence>
<keyword evidence="9" id="KW-0012">Acyltransferase</keyword>
<dbReference type="EMBL" id="ACNN01000020">
    <property type="protein sequence ID" value="EEN82819.1"/>
    <property type="molecule type" value="Genomic_DNA"/>
</dbReference>
<comment type="subcellular location">
    <subcellularLocation>
        <location evidence="1">Cell membrane</location>
        <topology evidence="1">Multi-pass membrane protein</topology>
    </subcellularLocation>
</comment>
<evidence type="ECO:0000256" key="4">
    <source>
        <dbReference type="ARBA" id="ARBA00022692"/>
    </source>
</evidence>
<comment type="caution">
    <text evidence="9">The sequence shown here is derived from an EMBL/GenBank/DDBJ whole genome shotgun (WGS) entry which is preliminary data.</text>
</comment>
<dbReference type="RefSeq" id="WP_004333788.1">
    <property type="nucleotide sequence ID" value="NZ_ACNN01000020.1"/>
</dbReference>
<keyword evidence="4 7" id="KW-0812">Transmembrane</keyword>
<dbReference type="GO" id="GO:0009246">
    <property type="term" value="P:enterobacterial common antigen biosynthetic process"/>
    <property type="evidence" value="ECO:0007669"/>
    <property type="project" value="TreeGrafter"/>
</dbReference>
<dbReference type="AlphaFoldDB" id="C3JAW6"/>
<feature type="transmembrane region" description="Helical" evidence="7">
    <location>
        <begin position="178"/>
        <end position="195"/>
    </location>
</feature>
<feature type="transmembrane region" description="Helical" evidence="7">
    <location>
        <begin position="121"/>
        <end position="139"/>
    </location>
</feature>
<feature type="transmembrane region" description="Helical" evidence="7">
    <location>
        <begin position="43"/>
        <end position="64"/>
    </location>
</feature>
<name>C3JAW6_POREA</name>
<dbReference type="eggNOG" id="COG3274">
    <property type="taxonomic scope" value="Bacteria"/>
</dbReference>
<sequence length="333" mass="37931">MDATRHEGLDVLRALAAFFVIGIHTSGQYLAPEHWQSSNGYVAALVQGFVQIGVPLFFMLSGAFLLTQPIEKPSTFYRKRLPRLLIPLAVWLPLYYLYFWIKGADVAEYALHLFWAKGYFHLWFLPPLLGLYLVTPLLRKLIERVSRSRHLTLIALALLLLEVIGSLFLFVYQVELPIPILFIPYLGYYLLGYVLKEHALAKKSLWGVLYGTSTLAMITLLILYHGSSWAEYVTSNLSPLVAVATISLFALFSSLPRLSHNPRFLSSFAARSLGVYLIHIVVLDVVTKPFLLWFPWIMEQALLSILLRWSLTALLSFIGVSLLYKVRPLRTFL</sequence>
<keyword evidence="9" id="KW-0808">Transferase</keyword>
<keyword evidence="6 7" id="KW-0472">Membrane</keyword>
<keyword evidence="5 7" id="KW-1133">Transmembrane helix</keyword>
<keyword evidence="3" id="KW-1003">Cell membrane</keyword>
<feature type="transmembrane region" description="Helical" evidence="7">
    <location>
        <begin position="151"/>
        <end position="172"/>
    </location>
</feature>
<feature type="transmembrane region" description="Helical" evidence="7">
    <location>
        <begin position="12"/>
        <end position="31"/>
    </location>
</feature>